<feature type="domain" description="Bacterial sugar transferase" evidence="8">
    <location>
        <begin position="289"/>
        <end position="477"/>
    </location>
</feature>
<feature type="transmembrane region" description="Helical" evidence="7">
    <location>
        <begin position="31"/>
        <end position="51"/>
    </location>
</feature>
<keyword evidence="4 7" id="KW-0812">Transmembrane</keyword>
<evidence type="ECO:0000256" key="1">
    <source>
        <dbReference type="ARBA" id="ARBA00004141"/>
    </source>
</evidence>
<dbReference type="GO" id="GO:0016740">
    <property type="term" value="F:transferase activity"/>
    <property type="evidence" value="ECO:0007669"/>
    <property type="project" value="UniProtKB-KW"/>
</dbReference>
<accession>A0ABP6YZW3</accession>
<sequence length="482" mass="52352">MAVVSGTPPKGLPRHADVDARAALNRYRRNAILADALSAGAAALLAIMLRFDREAPGFWAWIPIVLPVIWIGIAGLDRVYERRFLGAGTEEFQRVLRSGVVLFAMIAVTSYLSRTNVSRSVVVFAVPVTVVGALAARKILRVRLHHARAAGIGLERTIVLGDAEGARELVHLLRHNTHRGMVPVGICLASSPVTPSDMDGVPVMGGPDDVIEAVEATEAHVVAVVSHPDLWGHPLRELAWALEDLDVELIVSPGIVEVAGPRLSIRPLAGLSLLHLEQPTATGGDLLVKAVFDRMLGTVILLALSPLLIGLAIAVRVTSPGPALFRQTRVGVGGREFSIYKFRSMVTDAEHRLIDLTTHDEGNGVLFKMRTDPRVTPLGAFLRRYSLDELPQLINVAKGDMSLVGPRPPLPREVAGYSGDAVRRLRVRPGMTGLWQVSGRSDLSWEQSLLLDLRYVDNWSMTLDLSILWRTVRAVVKGDGAY</sequence>
<feature type="transmembrane region" description="Helical" evidence="7">
    <location>
        <begin position="95"/>
        <end position="112"/>
    </location>
</feature>
<dbReference type="Gene3D" id="3.40.50.720">
    <property type="entry name" value="NAD(P)-binding Rossmann-like Domain"/>
    <property type="match status" value="1"/>
</dbReference>
<comment type="similarity">
    <text evidence="2">Belongs to the bacterial sugar transferase family.</text>
</comment>
<dbReference type="EMBL" id="BAAAZO010000001">
    <property type="protein sequence ID" value="GAA3595213.1"/>
    <property type="molecule type" value="Genomic_DNA"/>
</dbReference>
<evidence type="ECO:0000313" key="10">
    <source>
        <dbReference type="Proteomes" id="UP001501074"/>
    </source>
</evidence>
<dbReference type="InterPro" id="IPR003362">
    <property type="entry name" value="Bact_transf"/>
</dbReference>
<dbReference type="Pfam" id="PF13727">
    <property type="entry name" value="CoA_binding_3"/>
    <property type="match status" value="1"/>
</dbReference>
<evidence type="ECO:0000256" key="7">
    <source>
        <dbReference type="SAM" id="Phobius"/>
    </source>
</evidence>
<keyword evidence="10" id="KW-1185">Reference proteome</keyword>
<evidence type="ECO:0000259" key="8">
    <source>
        <dbReference type="Pfam" id="PF02397"/>
    </source>
</evidence>
<proteinExistence type="inferred from homology"/>
<keyword evidence="3 9" id="KW-0808">Transferase</keyword>
<feature type="transmembrane region" description="Helical" evidence="7">
    <location>
        <begin position="118"/>
        <end position="136"/>
    </location>
</feature>
<protein>
    <submittedName>
        <fullName evidence="9">Sugar transferase</fullName>
    </submittedName>
</protein>
<evidence type="ECO:0000256" key="2">
    <source>
        <dbReference type="ARBA" id="ARBA00006464"/>
    </source>
</evidence>
<evidence type="ECO:0000256" key="4">
    <source>
        <dbReference type="ARBA" id="ARBA00022692"/>
    </source>
</evidence>
<dbReference type="PANTHER" id="PTHR30576:SF10">
    <property type="entry name" value="SLL5057 PROTEIN"/>
    <property type="match status" value="1"/>
</dbReference>
<dbReference type="Pfam" id="PF02397">
    <property type="entry name" value="Bac_transf"/>
    <property type="match status" value="1"/>
</dbReference>
<feature type="transmembrane region" description="Helical" evidence="7">
    <location>
        <begin position="57"/>
        <end position="74"/>
    </location>
</feature>
<name>A0ABP6YZW3_9ACTN</name>
<feature type="transmembrane region" description="Helical" evidence="7">
    <location>
        <begin position="295"/>
        <end position="315"/>
    </location>
</feature>
<keyword evidence="5 7" id="KW-1133">Transmembrane helix</keyword>
<dbReference type="PANTHER" id="PTHR30576">
    <property type="entry name" value="COLANIC BIOSYNTHESIS UDP-GLUCOSE LIPID CARRIER TRANSFERASE"/>
    <property type="match status" value="1"/>
</dbReference>
<evidence type="ECO:0000313" key="9">
    <source>
        <dbReference type="EMBL" id="GAA3595213.1"/>
    </source>
</evidence>
<comment type="subcellular location">
    <subcellularLocation>
        <location evidence="1">Membrane</location>
        <topology evidence="1">Multi-pass membrane protein</topology>
    </subcellularLocation>
</comment>
<dbReference type="RefSeq" id="WP_231484314.1">
    <property type="nucleotide sequence ID" value="NZ_BAAAZO010000001.1"/>
</dbReference>
<reference evidence="10" key="1">
    <citation type="journal article" date="2019" name="Int. J. Syst. Evol. Microbiol.">
        <title>The Global Catalogue of Microorganisms (GCM) 10K type strain sequencing project: providing services to taxonomists for standard genome sequencing and annotation.</title>
        <authorList>
            <consortium name="The Broad Institute Genomics Platform"/>
            <consortium name="The Broad Institute Genome Sequencing Center for Infectious Disease"/>
            <person name="Wu L."/>
            <person name="Ma J."/>
        </authorList>
    </citation>
    <scope>NUCLEOTIDE SEQUENCE [LARGE SCALE GENOMIC DNA]</scope>
    <source>
        <strain evidence="10">JCM 16902</strain>
    </source>
</reference>
<gene>
    <name evidence="9" type="ORF">GCM10022223_07920</name>
</gene>
<dbReference type="Proteomes" id="UP001501074">
    <property type="component" value="Unassembled WGS sequence"/>
</dbReference>
<keyword evidence="6 7" id="KW-0472">Membrane</keyword>
<organism evidence="9 10">
    <name type="scientific">Kineosporia mesophila</name>
    <dbReference type="NCBI Taxonomy" id="566012"/>
    <lineage>
        <taxon>Bacteria</taxon>
        <taxon>Bacillati</taxon>
        <taxon>Actinomycetota</taxon>
        <taxon>Actinomycetes</taxon>
        <taxon>Kineosporiales</taxon>
        <taxon>Kineosporiaceae</taxon>
        <taxon>Kineosporia</taxon>
    </lineage>
</organism>
<evidence type="ECO:0000256" key="3">
    <source>
        <dbReference type="ARBA" id="ARBA00022679"/>
    </source>
</evidence>
<comment type="caution">
    <text evidence="9">The sequence shown here is derived from an EMBL/GenBank/DDBJ whole genome shotgun (WGS) entry which is preliminary data.</text>
</comment>
<dbReference type="NCBIfam" id="TIGR03025">
    <property type="entry name" value="EPS_sugtrans"/>
    <property type="match status" value="1"/>
</dbReference>
<evidence type="ECO:0000256" key="6">
    <source>
        <dbReference type="ARBA" id="ARBA00023136"/>
    </source>
</evidence>
<dbReference type="InterPro" id="IPR017475">
    <property type="entry name" value="EPS_sugar_tfrase"/>
</dbReference>
<evidence type="ECO:0000256" key="5">
    <source>
        <dbReference type="ARBA" id="ARBA00022989"/>
    </source>
</evidence>